<dbReference type="EMBL" id="BMAT01000508">
    <property type="protein sequence ID" value="GFR67493.1"/>
    <property type="molecule type" value="Genomic_DNA"/>
</dbReference>
<dbReference type="AlphaFoldDB" id="A0AAV4F2B3"/>
<feature type="compositionally biased region" description="Polar residues" evidence="1">
    <location>
        <begin position="9"/>
        <end position="23"/>
    </location>
</feature>
<feature type="compositionally biased region" description="Pro residues" evidence="1">
    <location>
        <begin position="64"/>
        <end position="74"/>
    </location>
</feature>
<feature type="region of interest" description="Disordered" evidence="1">
    <location>
        <begin position="1"/>
        <end position="86"/>
    </location>
</feature>
<evidence type="ECO:0008006" key="4">
    <source>
        <dbReference type="Google" id="ProtNLM"/>
    </source>
</evidence>
<protein>
    <recommendedName>
        <fullName evidence="4">BESS domain-containing protein</fullName>
    </recommendedName>
</protein>
<proteinExistence type="predicted"/>
<feature type="compositionally biased region" description="Low complexity" evidence="1">
    <location>
        <begin position="170"/>
        <end position="182"/>
    </location>
</feature>
<evidence type="ECO:0000256" key="1">
    <source>
        <dbReference type="SAM" id="MobiDB-lite"/>
    </source>
</evidence>
<keyword evidence="3" id="KW-1185">Reference proteome</keyword>
<feature type="region of interest" description="Disordered" evidence="1">
    <location>
        <begin position="170"/>
        <end position="198"/>
    </location>
</feature>
<reference evidence="2 3" key="1">
    <citation type="journal article" date="2021" name="Elife">
        <title>Chloroplast acquisition without the gene transfer in kleptoplastic sea slugs, Plakobranchus ocellatus.</title>
        <authorList>
            <person name="Maeda T."/>
            <person name="Takahashi S."/>
            <person name="Yoshida T."/>
            <person name="Shimamura S."/>
            <person name="Takaki Y."/>
            <person name="Nagai Y."/>
            <person name="Toyoda A."/>
            <person name="Suzuki Y."/>
            <person name="Arimoto A."/>
            <person name="Ishii H."/>
            <person name="Satoh N."/>
            <person name="Nishiyama T."/>
            <person name="Hasebe M."/>
            <person name="Maruyama T."/>
            <person name="Minagawa J."/>
            <person name="Obokata J."/>
            <person name="Shigenobu S."/>
        </authorList>
    </citation>
    <scope>NUCLEOTIDE SEQUENCE [LARGE SCALE GENOMIC DNA]</scope>
</reference>
<accession>A0AAV4F2B3</accession>
<name>A0AAV4F2B3_9GAST</name>
<comment type="caution">
    <text evidence="2">The sequence shown here is derived from an EMBL/GenBank/DDBJ whole genome shotgun (WGS) entry which is preliminary data.</text>
</comment>
<evidence type="ECO:0000313" key="2">
    <source>
        <dbReference type="EMBL" id="GFR67493.1"/>
    </source>
</evidence>
<organism evidence="2 3">
    <name type="scientific">Elysia marginata</name>
    <dbReference type="NCBI Taxonomy" id="1093978"/>
    <lineage>
        <taxon>Eukaryota</taxon>
        <taxon>Metazoa</taxon>
        <taxon>Spiralia</taxon>
        <taxon>Lophotrochozoa</taxon>
        <taxon>Mollusca</taxon>
        <taxon>Gastropoda</taxon>
        <taxon>Heterobranchia</taxon>
        <taxon>Euthyneura</taxon>
        <taxon>Panpulmonata</taxon>
        <taxon>Sacoglossa</taxon>
        <taxon>Placobranchoidea</taxon>
        <taxon>Plakobranchidae</taxon>
        <taxon>Elysia</taxon>
    </lineage>
</organism>
<evidence type="ECO:0000313" key="3">
    <source>
        <dbReference type="Proteomes" id="UP000762676"/>
    </source>
</evidence>
<dbReference type="Proteomes" id="UP000762676">
    <property type="component" value="Unassembled WGS sequence"/>
</dbReference>
<gene>
    <name evidence="2" type="ORF">ElyMa_000254000</name>
</gene>
<feature type="compositionally biased region" description="Polar residues" evidence="1">
    <location>
        <begin position="38"/>
        <end position="54"/>
    </location>
</feature>
<sequence length="207" mass="22898">MSFLESFAEGSQTHTNFAKSGTSDIELESTPSPYLEGSQKQLTQEDLDTSSGQELGNVAATDALPPPPPPPPPPSRKRKKPDSNSFDLQILAALTEPEKNDDPDGHFSFWNGPQPMLKQLNSLGALKFKHEVHGMLISYIERSQSKSSHVPTVHPSSFPDTHGYRTIIHPSPIISPSPTHSSLVSHAEYEQDAPPRPAYHEEQYYQF</sequence>